<accession>A0A3M8AZ98</accession>
<gene>
    <name evidence="1" type="ORF">EDM57_12040</name>
</gene>
<comment type="caution">
    <text evidence="1">The sequence shown here is derived from an EMBL/GenBank/DDBJ whole genome shotgun (WGS) entry which is preliminary data.</text>
</comment>
<keyword evidence="2" id="KW-1185">Reference proteome</keyword>
<evidence type="ECO:0000313" key="1">
    <source>
        <dbReference type="EMBL" id="RNB56531.1"/>
    </source>
</evidence>
<dbReference type="Proteomes" id="UP000268829">
    <property type="component" value="Unassembled WGS sequence"/>
</dbReference>
<proteinExistence type="predicted"/>
<evidence type="ECO:0000313" key="2">
    <source>
        <dbReference type="Proteomes" id="UP000268829"/>
    </source>
</evidence>
<dbReference type="AlphaFoldDB" id="A0A3M8AZ98"/>
<organism evidence="1 2">
    <name type="scientific">Brevibacillus gelatini</name>
    <dbReference type="NCBI Taxonomy" id="1655277"/>
    <lineage>
        <taxon>Bacteria</taxon>
        <taxon>Bacillati</taxon>
        <taxon>Bacillota</taxon>
        <taxon>Bacilli</taxon>
        <taxon>Bacillales</taxon>
        <taxon>Paenibacillaceae</taxon>
        <taxon>Brevibacillus</taxon>
    </lineage>
</organism>
<sequence>MQYVELMVLSGREHNVLNLLKKKIEMLAESDDSYAFLKDVVVCHFRKGVSQVSHRVKYSYEKGVKSYLFIGADLMNWTTDQLEKLYYVLTSGIPFVIGLVRKWQQIQQRLFTSQEEIERMARNLGTELEPEIRLVLPEKETDTVQAVEIQAAVEEAKAENVVRKRVSFKEMVERFKQKVSSIGQRIEEREIGRKSKRVLSLSYDFVLDLIKRHLPQAIQPNVFIPTEWLIKWLPVLIEEEMKHQGSVA</sequence>
<dbReference type="OrthoDB" id="2467807at2"/>
<reference evidence="1 2" key="1">
    <citation type="submission" date="2018-10" db="EMBL/GenBank/DDBJ databases">
        <title>Phylogenomics of Brevibacillus.</title>
        <authorList>
            <person name="Dunlap C."/>
        </authorList>
    </citation>
    <scope>NUCLEOTIDE SEQUENCE [LARGE SCALE GENOMIC DNA]</scope>
    <source>
        <strain evidence="1 2">DSM 100115</strain>
    </source>
</reference>
<dbReference type="EMBL" id="RHHS01000028">
    <property type="protein sequence ID" value="RNB56531.1"/>
    <property type="molecule type" value="Genomic_DNA"/>
</dbReference>
<protein>
    <submittedName>
        <fullName evidence="1">Uncharacterized protein</fullName>
    </submittedName>
</protein>
<dbReference type="RefSeq" id="WP_122904995.1">
    <property type="nucleotide sequence ID" value="NZ_RHHS01000028.1"/>
</dbReference>
<name>A0A3M8AZ98_9BACL</name>